<dbReference type="RefSeq" id="WP_267312256.1">
    <property type="nucleotide sequence ID" value="NZ_JABXXV010000009.1"/>
</dbReference>
<proteinExistence type="predicted"/>
<reference evidence="2 3" key="1">
    <citation type="submission" date="2020-06" db="EMBL/GenBank/DDBJ databases">
        <title>Synonyms of Asaia species.</title>
        <authorList>
            <person name="Sombolestani A."/>
        </authorList>
    </citation>
    <scope>NUCLEOTIDE SEQUENCE [LARGE SCALE GENOMIC DNA]</scope>
    <source>
        <strain evidence="2 3">LMG 27047</strain>
    </source>
</reference>
<protein>
    <submittedName>
        <fullName evidence="2">Uncharacterized protein</fullName>
    </submittedName>
</protein>
<evidence type="ECO:0000313" key="2">
    <source>
        <dbReference type="EMBL" id="NVN47944.1"/>
    </source>
</evidence>
<sequence length="78" mass="8233">MAKTDTISVRVLPGRVLTHDGERLEDGEVFDLTKAQATGLLAAGHVERVGIEADDSETEEGDGGTDAEGEEPKKDPAK</sequence>
<name>A0ABX2P8Z7_9PROT</name>
<organism evidence="2 3">
    <name type="scientific">Asaia spathodeae</name>
    <dbReference type="NCBI Taxonomy" id="657016"/>
    <lineage>
        <taxon>Bacteria</taxon>
        <taxon>Pseudomonadati</taxon>
        <taxon>Pseudomonadota</taxon>
        <taxon>Alphaproteobacteria</taxon>
        <taxon>Acetobacterales</taxon>
        <taxon>Acetobacteraceae</taxon>
        <taxon>Asaia</taxon>
    </lineage>
</organism>
<keyword evidence="3" id="KW-1185">Reference proteome</keyword>
<evidence type="ECO:0000256" key="1">
    <source>
        <dbReference type="SAM" id="MobiDB-lite"/>
    </source>
</evidence>
<evidence type="ECO:0000313" key="3">
    <source>
        <dbReference type="Proteomes" id="UP001516351"/>
    </source>
</evidence>
<gene>
    <name evidence="2" type="ORF">HW542_14170</name>
</gene>
<dbReference type="EMBL" id="JABXXV010000009">
    <property type="protein sequence ID" value="NVN47944.1"/>
    <property type="molecule type" value="Genomic_DNA"/>
</dbReference>
<dbReference type="Proteomes" id="UP001516351">
    <property type="component" value="Unassembled WGS sequence"/>
</dbReference>
<feature type="compositionally biased region" description="Acidic residues" evidence="1">
    <location>
        <begin position="52"/>
        <end position="69"/>
    </location>
</feature>
<accession>A0ABX2P8Z7</accession>
<feature type="region of interest" description="Disordered" evidence="1">
    <location>
        <begin position="48"/>
        <end position="78"/>
    </location>
</feature>
<comment type="caution">
    <text evidence="2">The sequence shown here is derived from an EMBL/GenBank/DDBJ whole genome shotgun (WGS) entry which is preliminary data.</text>
</comment>